<dbReference type="Proteomes" id="UP000442694">
    <property type="component" value="Unassembled WGS sequence"/>
</dbReference>
<reference evidence="7 8" key="1">
    <citation type="submission" date="2019-10" db="EMBL/GenBank/DDBJ databases">
        <title>New genus of Silvanigrellaceae.</title>
        <authorList>
            <person name="Pitt A."/>
            <person name="Hahn M.W."/>
        </authorList>
    </citation>
    <scope>NUCLEOTIDE SEQUENCE [LARGE SCALE GENOMIC DNA]</scope>
    <source>
        <strain evidence="7 8">33A1-SZDP</strain>
    </source>
</reference>
<evidence type="ECO:0000256" key="2">
    <source>
        <dbReference type="ARBA" id="ARBA00022475"/>
    </source>
</evidence>
<accession>A0A833JA86</accession>
<dbReference type="Pfam" id="PF03631">
    <property type="entry name" value="Virul_fac_BrkB"/>
    <property type="match status" value="1"/>
</dbReference>
<keyword evidence="2" id="KW-1003">Cell membrane</keyword>
<keyword evidence="8" id="KW-1185">Reference proteome</keyword>
<dbReference type="PANTHER" id="PTHR30213:SF0">
    <property type="entry name" value="UPF0761 MEMBRANE PROTEIN YIHY"/>
    <property type="match status" value="1"/>
</dbReference>
<dbReference type="PANTHER" id="PTHR30213">
    <property type="entry name" value="INNER MEMBRANE PROTEIN YHJD"/>
    <property type="match status" value="1"/>
</dbReference>
<comment type="subcellular location">
    <subcellularLocation>
        <location evidence="1">Cell membrane</location>
        <topology evidence="1">Multi-pass membrane protein</topology>
    </subcellularLocation>
</comment>
<name>A0A833JA86_9BACT</name>
<evidence type="ECO:0000256" key="3">
    <source>
        <dbReference type="ARBA" id="ARBA00022692"/>
    </source>
</evidence>
<dbReference type="InterPro" id="IPR017039">
    <property type="entry name" value="Virul_fac_BrkB"/>
</dbReference>
<evidence type="ECO:0000256" key="5">
    <source>
        <dbReference type="ARBA" id="ARBA00023136"/>
    </source>
</evidence>
<feature type="transmembrane region" description="Helical" evidence="6">
    <location>
        <begin position="235"/>
        <end position="255"/>
    </location>
</feature>
<sequence length="430" mass="49631">MVPFYKKSMSFIKRILKRPRHKEIIFSIQKKLFLKKCELIFRESIFVLKNSNLSEKSAQLTYTSILSIVPLLAILFTFIHTINGLNDFFVQTISPTIIKHFGVVAGLQISEYLHVLIKNLEVKELGVISLITFLITVILLLLRIEDTFDEIMDIKSKLSLFNRLTKCWVILTITPFILAIASIKSDQFINLIPITNFDAFNTFAIKGFRVGFGMFFQALFFIIIYYIMPTKRLNIRVVILGGIISSLLFEGLQFLNVYLARRAFSGDPIHMYGTAPLIAVLFFVWLRIIWIITLFGAALTISSQRILFYKNALSKQLFPRKSLADCLTVYKIISQQFQKSNEATTINHIVKASNLNKKEAEDWIEYLVHHKFICTSGEVSDDILYIPTYKSLMSEKDQVAFLKRLLTDDDLEKNGMISEINLLFERNQKK</sequence>
<feature type="transmembrane region" description="Helical" evidence="6">
    <location>
        <begin position="125"/>
        <end position="144"/>
    </location>
</feature>
<dbReference type="AlphaFoldDB" id="A0A833JA86"/>
<feature type="transmembrane region" description="Helical" evidence="6">
    <location>
        <begin position="60"/>
        <end position="79"/>
    </location>
</feature>
<feature type="transmembrane region" description="Helical" evidence="6">
    <location>
        <begin position="164"/>
        <end position="183"/>
    </location>
</feature>
<keyword evidence="5 6" id="KW-0472">Membrane</keyword>
<dbReference type="EMBL" id="WFLN01000011">
    <property type="protein sequence ID" value="KAB8027714.1"/>
    <property type="molecule type" value="Genomic_DNA"/>
</dbReference>
<comment type="caution">
    <text evidence="7">The sequence shown here is derived from an EMBL/GenBank/DDBJ whole genome shotgun (WGS) entry which is preliminary data.</text>
</comment>
<feature type="transmembrane region" description="Helical" evidence="6">
    <location>
        <begin position="203"/>
        <end position="228"/>
    </location>
</feature>
<evidence type="ECO:0000256" key="6">
    <source>
        <dbReference type="SAM" id="Phobius"/>
    </source>
</evidence>
<evidence type="ECO:0000313" key="8">
    <source>
        <dbReference type="Proteomes" id="UP000442694"/>
    </source>
</evidence>
<evidence type="ECO:0000313" key="7">
    <source>
        <dbReference type="EMBL" id="KAB8027714.1"/>
    </source>
</evidence>
<evidence type="ECO:0000256" key="1">
    <source>
        <dbReference type="ARBA" id="ARBA00004651"/>
    </source>
</evidence>
<evidence type="ECO:0000256" key="4">
    <source>
        <dbReference type="ARBA" id="ARBA00022989"/>
    </source>
</evidence>
<dbReference type="NCBIfam" id="TIGR00765">
    <property type="entry name" value="yihY_not_rbn"/>
    <property type="match status" value="1"/>
</dbReference>
<protein>
    <submittedName>
        <fullName evidence="7">YihY family inner membrane protein</fullName>
    </submittedName>
</protein>
<dbReference type="GO" id="GO:0005886">
    <property type="term" value="C:plasma membrane"/>
    <property type="evidence" value="ECO:0007669"/>
    <property type="project" value="UniProtKB-SubCell"/>
</dbReference>
<keyword evidence="4 6" id="KW-1133">Transmembrane helix</keyword>
<proteinExistence type="predicted"/>
<gene>
    <name evidence="7" type="ORF">GCL57_13970</name>
</gene>
<organism evidence="7 8">
    <name type="scientific">Fluviispira multicolorata</name>
    <dbReference type="NCBI Taxonomy" id="2654512"/>
    <lineage>
        <taxon>Bacteria</taxon>
        <taxon>Pseudomonadati</taxon>
        <taxon>Bdellovibrionota</taxon>
        <taxon>Oligoflexia</taxon>
        <taxon>Silvanigrellales</taxon>
        <taxon>Silvanigrellaceae</taxon>
        <taxon>Fluviispira</taxon>
    </lineage>
</organism>
<feature type="transmembrane region" description="Helical" evidence="6">
    <location>
        <begin position="275"/>
        <end position="301"/>
    </location>
</feature>
<dbReference type="RefSeq" id="WP_152213976.1">
    <property type="nucleotide sequence ID" value="NZ_WFLN01000011.1"/>
</dbReference>
<keyword evidence="3 6" id="KW-0812">Transmembrane</keyword>